<dbReference type="GO" id="GO:0004029">
    <property type="term" value="F:aldehyde dehydrogenase (NAD+) activity"/>
    <property type="evidence" value="ECO:0007669"/>
    <property type="project" value="TreeGrafter"/>
</dbReference>
<proteinExistence type="predicted"/>
<reference evidence="2" key="1">
    <citation type="submission" date="2023-01" db="EMBL/GenBank/DDBJ databases">
        <title>Whole-genome sequence of Pseudomonas putida NBRC 14671.</title>
        <authorList>
            <person name="Morohoshi T."/>
            <person name="Someya N."/>
        </authorList>
    </citation>
    <scope>NUCLEOTIDE SEQUENCE</scope>
    <source>
        <strain evidence="2">NBRC 14671</strain>
    </source>
</reference>
<dbReference type="InterPro" id="IPR051783">
    <property type="entry name" value="NAD(P)-dependent_oxidoreduct"/>
</dbReference>
<dbReference type="RefSeq" id="WP_284355218.1">
    <property type="nucleotide sequence ID" value="NZ_BSKF01000007.1"/>
</dbReference>
<dbReference type="Pfam" id="PF01370">
    <property type="entry name" value="Epimerase"/>
    <property type="match status" value="1"/>
</dbReference>
<evidence type="ECO:0000313" key="2">
    <source>
        <dbReference type="EMBL" id="GLO33882.1"/>
    </source>
</evidence>
<protein>
    <recommendedName>
        <fullName evidence="1">NAD-dependent epimerase/dehydratase domain-containing protein</fullName>
    </recommendedName>
</protein>
<sequence length="308" mass="33727">MNTLVVIGGSGFVGRHFLDVCNGLDDTEVIYAIHRTEPDWLSAAKVRVARFDVDDPGTLAAILVPGCTVINLLRPDGSGWFEPGIVNVLKACEQSHIKRYVHVSSIDVFGAAPDAVVDANTQLEPRTPYEREHAGAEALARAVPAASFEVVVLRLGAVFGDGGLNIVSFVREVSGAPAWKLALRRVLYGPRRMHLVSVEKVAQTLAFVAQVAQVRQGEVVLVTDDAAPENNFGYLQDALMQAFGRPSISYLPHLPQALLGLLLRLRRISNANPMRRFSEQRLAEWQQPATADFKQQLQRYIALLRASA</sequence>
<evidence type="ECO:0000313" key="3">
    <source>
        <dbReference type="Proteomes" id="UP001161257"/>
    </source>
</evidence>
<dbReference type="Proteomes" id="UP001161257">
    <property type="component" value="Unassembled WGS sequence"/>
</dbReference>
<evidence type="ECO:0000259" key="1">
    <source>
        <dbReference type="Pfam" id="PF01370"/>
    </source>
</evidence>
<dbReference type="GO" id="GO:0005737">
    <property type="term" value="C:cytoplasm"/>
    <property type="evidence" value="ECO:0007669"/>
    <property type="project" value="TreeGrafter"/>
</dbReference>
<organism evidence="2 3">
    <name type="scientific">Pseudomonas putida</name>
    <name type="common">Arthrobacter siderocapsulatus</name>
    <dbReference type="NCBI Taxonomy" id="303"/>
    <lineage>
        <taxon>Bacteria</taxon>
        <taxon>Pseudomonadati</taxon>
        <taxon>Pseudomonadota</taxon>
        <taxon>Gammaproteobacteria</taxon>
        <taxon>Pseudomonadales</taxon>
        <taxon>Pseudomonadaceae</taxon>
        <taxon>Pseudomonas</taxon>
    </lineage>
</organism>
<dbReference type="EMBL" id="BSKJ01000001">
    <property type="protein sequence ID" value="GLO33882.1"/>
    <property type="molecule type" value="Genomic_DNA"/>
</dbReference>
<accession>A0AA37R693</accession>
<dbReference type="PANTHER" id="PTHR48079:SF6">
    <property type="entry name" value="NAD(P)-BINDING DOMAIN-CONTAINING PROTEIN-RELATED"/>
    <property type="match status" value="1"/>
</dbReference>
<comment type="caution">
    <text evidence="2">The sequence shown here is derived from an EMBL/GenBank/DDBJ whole genome shotgun (WGS) entry which is preliminary data.</text>
</comment>
<dbReference type="InterPro" id="IPR036291">
    <property type="entry name" value="NAD(P)-bd_dom_sf"/>
</dbReference>
<gene>
    <name evidence="2" type="ORF">PPUN14671_07150</name>
</gene>
<dbReference type="InterPro" id="IPR001509">
    <property type="entry name" value="Epimerase_deHydtase"/>
</dbReference>
<dbReference type="SUPFAM" id="SSF51735">
    <property type="entry name" value="NAD(P)-binding Rossmann-fold domains"/>
    <property type="match status" value="1"/>
</dbReference>
<dbReference type="AlphaFoldDB" id="A0AA37R693"/>
<dbReference type="PANTHER" id="PTHR48079">
    <property type="entry name" value="PROTEIN YEEZ"/>
    <property type="match status" value="1"/>
</dbReference>
<name>A0AA37R693_PSEPU</name>
<feature type="domain" description="NAD-dependent epimerase/dehydratase" evidence="1">
    <location>
        <begin position="5"/>
        <end position="211"/>
    </location>
</feature>
<dbReference type="Gene3D" id="3.40.50.720">
    <property type="entry name" value="NAD(P)-binding Rossmann-like Domain"/>
    <property type="match status" value="1"/>
</dbReference>